<evidence type="ECO:0000259" key="8">
    <source>
        <dbReference type="Pfam" id="PF02770"/>
    </source>
</evidence>
<dbReference type="STRING" id="1768.B1T50_06045"/>
<name>A0A1V3XNV6_MYCKA</name>
<organism evidence="11 12">
    <name type="scientific">Mycobacterium kansasii</name>
    <dbReference type="NCBI Taxonomy" id="1768"/>
    <lineage>
        <taxon>Bacteria</taxon>
        <taxon>Bacillati</taxon>
        <taxon>Actinomycetota</taxon>
        <taxon>Actinomycetes</taxon>
        <taxon>Mycobacteriales</taxon>
        <taxon>Mycobacteriaceae</taxon>
        <taxon>Mycobacterium</taxon>
    </lineage>
</organism>
<comment type="caution">
    <text evidence="11">The sequence shown here is derived from an EMBL/GenBank/DDBJ whole genome shotgun (WGS) entry which is preliminary data.</text>
</comment>
<evidence type="ECO:0000259" key="9">
    <source>
        <dbReference type="Pfam" id="PF02771"/>
    </source>
</evidence>
<dbReference type="GO" id="GO:0016627">
    <property type="term" value="F:oxidoreductase activity, acting on the CH-CH group of donors"/>
    <property type="evidence" value="ECO:0007669"/>
    <property type="project" value="InterPro"/>
</dbReference>
<dbReference type="PANTHER" id="PTHR43292">
    <property type="entry name" value="ACYL-COA DEHYDROGENASE"/>
    <property type="match status" value="1"/>
</dbReference>
<feature type="domain" description="Acyl-CoA oxidase/dehydrogenase middle" evidence="8">
    <location>
        <begin position="125"/>
        <end position="220"/>
    </location>
</feature>
<dbReference type="InterPro" id="IPR036250">
    <property type="entry name" value="AcylCo_DH-like_C"/>
</dbReference>
<proteinExistence type="inferred from homology"/>
<feature type="domain" description="Acyl-CoA dehydrogenase/oxidase N-terminal" evidence="9">
    <location>
        <begin position="8"/>
        <end position="121"/>
    </location>
</feature>
<dbReference type="SUPFAM" id="SSF47203">
    <property type="entry name" value="Acyl-CoA dehydrogenase C-terminal domain-like"/>
    <property type="match status" value="1"/>
</dbReference>
<dbReference type="Proteomes" id="UP000189229">
    <property type="component" value="Unassembled WGS sequence"/>
</dbReference>
<dbReference type="GO" id="GO:0005886">
    <property type="term" value="C:plasma membrane"/>
    <property type="evidence" value="ECO:0007669"/>
    <property type="project" value="TreeGrafter"/>
</dbReference>
<dbReference type="Gene3D" id="1.20.140.10">
    <property type="entry name" value="Butyryl-CoA Dehydrogenase, subunit A, domain 3"/>
    <property type="match status" value="1"/>
</dbReference>
<dbReference type="SUPFAM" id="SSF56645">
    <property type="entry name" value="Acyl-CoA dehydrogenase NM domain-like"/>
    <property type="match status" value="1"/>
</dbReference>
<dbReference type="AlphaFoldDB" id="A0A1V3XNV6"/>
<evidence type="ECO:0000256" key="1">
    <source>
        <dbReference type="ARBA" id="ARBA00001974"/>
    </source>
</evidence>
<keyword evidence="4 6" id="KW-0274">FAD</keyword>
<evidence type="ECO:0000313" key="12">
    <source>
        <dbReference type="Proteomes" id="UP000188532"/>
    </source>
</evidence>
<evidence type="ECO:0000313" key="11">
    <source>
        <dbReference type="EMBL" id="OOK80760.1"/>
    </source>
</evidence>
<evidence type="ECO:0000256" key="4">
    <source>
        <dbReference type="ARBA" id="ARBA00022827"/>
    </source>
</evidence>
<evidence type="ECO:0000256" key="6">
    <source>
        <dbReference type="RuleBase" id="RU362125"/>
    </source>
</evidence>
<dbReference type="InterPro" id="IPR006091">
    <property type="entry name" value="Acyl-CoA_Oxase/DH_mid-dom"/>
</dbReference>
<evidence type="ECO:0000313" key="13">
    <source>
        <dbReference type="Proteomes" id="UP000189229"/>
    </source>
</evidence>
<comment type="similarity">
    <text evidence="2 6">Belongs to the acyl-CoA dehydrogenase family.</text>
</comment>
<dbReference type="Gene3D" id="2.40.110.10">
    <property type="entry name" value="Butyryl-CoA Dehydrogenase, subunit A, domain 2"/>
    <property type="match status" value="1"/>
</dbReference>
<evidence type="ECO:0000313" key="10">
    <source>
        <dbReference type="EMBL" id="OOK78736.1"/>
    </source>
</evidence>
<feature type="domain" description="Acyl-CoA dehydrogenase/oxidase C-terminal" evidence="7">
    <location>
        <begin position="237"/>
        <end position="383"/>
    </location>
</feature>
<dbReference type="InterPro" id="IPR009075">
    <property type="entry name" value="AcylCo_DH/oxidase_C"/>
</dbReference>
<keyword evidence="3 6" id="KW-0285">Flavoprotein</keyword>
<evidence type="ECO:0000256" key="5">
    <source>
        <dbReference type="ARBA" id="ARBA00023002"/>
    </source>
</evidence>
<dbReference type="EMBL" id="MVBN01000002">
    <property type="protein sequence ID" value="OOK80760.1"/>
    <property type="molecule type" value="Genomic_DNA"/>
</dbReference>
<evidence type="ECO:0000256" key="2">
    <source>
        <dbReference type="ARBA" id="ARBA00009347"/>
    </source>
</evidence>
<dbReference type="InterPro" id="IPR046373">
    <property type="entry name" value="Acyl-CoA_Oxase/DH_mid-dom_sf"/>
</dbReference>
<sequence>MDYDLGDDAAELRTRLRQLIANHVPAGFLGACTDDPQDLATTESFCKLLAAEGLLALAWPKEHGGGGGSIWQQTVLREEMWAHHEPRGPQYMGINWVGPAIMRHGTAAQKAKHLSAIAAGEVVWCQGFSEPEAGTDLASLRTRALPDGPNGPNGTGWRITGQKVWTSYAQMASWCVLAACTHPDAPKPKRLTLFLIPMDRPGITVRPIPSMLGPHHLNEMFLDGVPAFPGDVLGEPGDGWRIMREALAFERVGIARYARCESLLHRLRTELGDDWDRLPESIRIRWVRALVDLRVARLLAYRAVSLQEDPRAGAAASAARIATTICDQQVAELLFDVLGPAALDSGVTAPLHGAIEDHWRYAQAATVASGTIEVQRMLVARDVLGEHR</sequence>
<dbReference type="GO" id="GO:0050660">
    <property type="term" value="F:flavin adenine dinucleotide binding"/>
    <property type="evidence" value="ECO:0007669"/>
    <property type="project" value="InterPro"/>
</dbReference>
<reference evidence="12 13" key="1">
    <citation type="submission" date="2017-02" db="EMBL/GenBank/DDBJ databases">
        <title>Complete genome sequences of Mycobacterium kansasii strains isolated from rhesus macaques.</title>
        <authorList>
            <person name="Panda A."/>
            <person name="Nagaraj S."/>
            <person name="Zhao X."/>
            <person name="Tettelin H."/>
            <person name="Detolla L.J."/>
        </authorList>
    </citation>
    <scope>NUCLEOTIDE SEQUENCE [LARGE SCALE GENOMIC DNA]</scope>
    <source>
        <strain evidence="11 12">11-3469</strain>
        <strain evidence="10 13">11-3813</strain>
    </source>
</reference>
<dbReference type="Proteomes" id="UP000188532">
    <property type="component" value="Unassembled WGS sequence"/>
</dbReference>
<dbReference type="EMBL" id="MVBM01000002">
    <property type="protein sequence ID" value="OOK78736.1"/>
    <property type="molecule type" value="Genomic_DNA"/>
</dbReference>
<evidence type="ECO:0000259" key="7">
    <source>
        <dbReference type="Pfam" id="PF00441"/>
    </source>
</evidence>
<dbReference type="PANTHER" id="PTHR43292:SF3">
    <property type="entry name" value="ACYL-COA DEHYDROGENASE FADE29"/>
    <property type="match status" value="1"/>
</dbReference>
<dbReference type="InterPro" id="IPR037069">
    <property type="entry name" value="AcylCoA_DH/ox_N_sf"/>
</dbReference>
<accession>A0A1V3XNV6</accession>
<dbReference type="Pfam" id="PF02770">
    <property type="entry name" value="Acyl-CoA_dh_M"/>
    <property type="match status" value="1"/>
</dbReference>
<dbReference type="Pfam" id="PF02771">
    <property type="entry name" value="Acyl-CoA_dh_N"/>
    <property type="match status" value="1"/>
</dbReference>
<gene>
    <name evidence="11" type="ORF">BZL29_1987</name>
    <name evidence="10" type="ORF">BZL30_1952</name>
</gene>
<dbReference type="Pfam" id="PF00441">
    <property type="entry name" value="Acyl-CoA_dh_1"/>
    <property type="match status" value="1"/>
</dbReference>
<dbReference type="InterPro" id="IPR052161">
    <property type="entry name" value="Mycobact_Acyl-CoA_DH"/>
</dbReference>
<evidence type="ECO:0000256" key="3">
    <source>
        <dbReference type="ARBA" id="ARBA00022630"/>
    </source>
</evidence>
<dbReference type="InterPro" id="IPR013786">
    <property type="entry name" value="AcylCoA_DH/ox_N"/>
</dbReference>
<dbReference type="InterPro" id="IPR009100">
    <property type="entry name" value="AcylCoA_DH/oxidase_NM_dom_sf"/>
</dbReference>
<keyword evidence="5 6" id="KW-0560">Oxidoreductase</keyword>
<comment type="cofactor">
    <cofactor evidence="1 6">
        <name>FAD</name>
        <dbReference type="ChEBI" id="CHEBI:57692"/>
    </cofactor>
</comment>
<dbReference type="Gene3D" id="1.10.540.10">
    <property type="entry name" value="Acyl-CoA dehydrogenase/oxidase, N-terminal domain"/>
    <property type="match status" value="1"/>
</dbReference>
<protein>
    <submittedName>
        <fullName evidence="11">Acyl-CoA dehydrogenase, C-terminal domain protein</fullName>
    </submittedName>
</protein>